<dbReference type="PROSITE" id="PS51330">
    <property type="entry name" value="DHFR_2"/>
    <property type="match status" value="1"/>
</dbReference>
<comment type="catalytic activity">
    <reaction evidence="8">
        <text>(6S)-5,6,7,8-tetrahydrofolate + NADP(+) = 7,8-dihydrofolate + NADPH + H(+)</text>
        <dbReference type="Rhea" id="RHEA:15009"/>
        <dbReference type="ChEBI" id="CHEBI:15378"/>
        <dbReference type="ChEBI" id="CHEBI:57451"/>
        <dbReference type="ChEBI" id="CHEBI:57453"/>
        <dbReference type="ChEBI" id="CHEBI:57783"/>
        <dbReference type="ChEBI" id="CHEBI:58349"/>
        <dbReference type="EC" id="1.5.1.3"/>
    </reaction>
</comment>
<dbReference type="PANTHER" id="PTHR48069">
    <property type="entry name" value="DIHYDROFOLATE REDUCTASE"/>
    <property type="match status" value="1"/>
</dbReference>
<evidence type="ECO:0000256" key="5">
    <source>
        <dbReference type="ARBA" id="ARBA00022857"/>
    </source>
</evidence>
<dbReference type="EC" id="1.5.1.3" evidence="3 8"/>
<keyword evidence="6 8" id="KW-0560">Oxidoreductase</keyword>
<dbReference type="SUPFAM" id="SSF53597">
    <property type="entry name" value="Dihydrofolate reductase-like"/>
    <property type="match status" value="1"/>
</dbReference>
<evidence type="ECO:0000256" key="7">
    <source>
        <dbReference type="ARBA" id="ARBA00025067"/>
    </source>
</evidence>
<dbReference type="FunFam" id="3.40.430.10:FF:000001">
    <property type="entry name" value="Dihydrofolate reductase"/>
    <property type="match status" value="1"/>
</dbReference>
<dbReference type="GO" id="GO:0046654">
    <property type="term" value="P:tetrahydrofolate biosynthetic process"/>
    <property type="evidence" value="ECO:0007669"/>
    <property type="project" value="InterPro"/>
</dbReference>
<accession>A0AAP2GQP2</accession>
<keyword evidence="12" id="KW-1185">Reference proteome</keyword>
<evidence type="ECO:0000256" key="9">
    <source>
        <dbReference type="RuleBase" id="RU004474"/>
    </source>
</evidence>
<dbReference type="InterPro" id="IPR012259">
    <property type="entry name" value="DHFR"/>
</dbReference>
<dbReference type="CDD" id="cd00209">
    <property type="entry name" value="DHFR"/>
    <property type="match status" value="1"/>
</dbReference>
<keyword evidence="5 8" id="KW-0521">NADP</keyword>
<gene>
    <name evidence="11" type="ORF">KK083_19850</name>
</gene>
<dbReference type="EMBL" id="JAHESF010000021">
    <property type="protein sequence ID" value="MBT1699160.1"/>
    <property type="molecule type" value="Genomic_DNA"/>
</dbReference>
<evidence type="ECO:0000256" key="6">
    <source>
        <dbReference type="ARBA" id="ARBA00023002"/>
    </source>
</evidence>
<proteinExistence type="inferred from homology"/>
<dbReference type="GO" id="GO:0070401">
    <property type="term" value="F:NADP+ binding"/>
    <property type="evidence" value="ECO:0007669"/>
    <property type="project" value="UniProtKB-ARBA"/>
</dbReference>
<protein>
    <recommendedName>
        <fullName evidence="3 8">Dihydrofolate reductase</fullName>
        <ecNumber evidence="3 8">1.5.1.3</ecNumber>
    </recommendedName>
</protein>
<evidence type="ECO:0000256" key="4">
    <source>
        <dbReference type="ARBA" id="ARBA00022563"/>
    </source>
</evidence>
<evidence type="ECO:0000256" key="2">
    <source>
        <dbReference type="ARBA" id="ARBA00009539"/>
    </source>
</evidence>
<dbReference type="GO" id="GO:0006730">
    <property type="term" value="P:one-carbon metabolic process"/>
    <property type="evidence" value="ECO:0007669"/>
    <property type="project" value="UniProtKB-KW"/>
</dbReference>
<dbReference type="GO" id="GO:0004146">
    <property type="term" value="F:dihydrofolate reductase activity"/>
    <property type="evidence" value="ECO:0007669"/>
    <property type="project" value="UniProtKB-EC"/>
</dbReference>
<dbReference type="Gene3D" id="3.40.430.10">
    <property type="entry name" value="Dihydrofolate Reductase, subunit A"/>
    <property type="match status" value="1"/>
</dbReference>
<organism evidence="11 12">
    <name type="scientific">Chryseosolibacter histidini</name>
    <dbReference type="NCBI Taxonomy" id="2782349"/>
    <lineage>
        <taxon>Bacteria</taxon>
        <taxon>Pseudomonadati</taxon>
        <taxon>Bacteroidota</taxon>
        <taxon>Cytophagia</taxon>
        <taxon>Cytophagales</taxon>
        <taxon>Chryseotaleaceae</taxon>
        <taxon>Chryseosolibacter</taxon>
    </lineage>
</organism>
<dbReference type="PROSITE" id="PS00075">
    <property type="entry name" value="DHFR_1"/>
    <property type="match status" value="1"/>
</dbReference>
<dbReference type="GO" id="GO:0005829">
    <property type="term" value="C:cytosol"/>
    <property type="evidence" value="ECO:0007669"/>
    <property type="project" value="TreeGrafter"/>
</dbReference>
<sequence length="168" mass="19370">MIISLIAAMAQNRVIGRNNDLPWRLPDDMKFFMQQTKGHHVIMGRKNYDSLQEKFKPLPNRTNIVVTRQKNLNAPGCIVVNAVEQALQIAQQAHEPETYVIGGAEIYKIALPMAHRIYLTEIHADVQGDTYFPDFDKKEWEEVSRVPHPADERHPFAFDFVIYEKEPG</sequence>
<dbReference type="InterPro" id="IPR001796">
    <property type="entry name" value="DHFR_dom"/>
</dbReference>
<reference evidence="11 12" key="1">
    <citation type="submission" date="2021-05" db="EMBL/GenBank/DDBJ databases">
        <title>A Polyphasic approach of four new species of the genus Ohtaekwangia: Ohtaekwangia histidinii sp. nov., Ohtaekwangia cretensis sp. nov., Ohtaekwangia indiensis sp. nov., Ohtaekwangia reichenbachii sp. nov. from diverse environment.</title>
        <authorList>
            <person name="Octaviana S."/>
        </authorList>
    </citation>
    <scope>NUCLEOTIDE SEQUENCE [LARGE SCALE GENOMIC DNA]</scope>
    <source>
        <strain evidence="11 12">PWU4</strain>
    </source>
</reference>
<evidence type="ECO:0000256" key="1">
    <source>
        <dbReference type="ARBA" id="ARBA00004903"/>
    </source>
</evidence>
<comment type="function">
    <text evidence="7 8">Key enzyme in folate metabolism. Catalyzes an essential reaction for de novo glycine and purine synthesis, and for DNA precursor synthesis.</text>
</comment>
<dbReference type="PRINTS" id="PR00070">
    <property type="entry name" value="DHFR"/>
</dbReference>
<dbReference type="GO" id="GO:0046655">
    <property type="term" value="P:folic acid metabolic process"/>
    <property type="evidence" value="ECO:0007669"/>
    <property type="project" value="TreeGrafter"/>
</dbReference>
<feature type="domain" description="DHFR" evidence="10">
    <location>
        <begin position="2"/>
        <end position="165"/>
    </location>
</feature>
<evidence type="ECO:0000313" key="12">
    <source>
        <dbReference type="Proteomes" id="UP001319200"/>
    </source>
</evidence>
<dbReference type="Pfam" id="PF00186">
    <property type="entry name" value="DHFR_1"/>
    <property type="match status" value="1"/>
</dbReference>
<dbReference type="RefSeq" id="WP_254166775.1">
    <property type="nucleotide sequence ID" value="NZ_JAHESF010000021.1"/>
</dbReference>
<evidence type="ECO:0000259" key="10">
    <source>
        <dbReference type="PROSITE" id="PS51330"/>
    </source>
</evidence>
<comment type="pathway">
    <text evidence="1 8">Cofactor biosynthesis; tetrahydrofolate biosynthesis; 5,6,7,8-tetrahydrofolate from 7,8-dihydrofolate: step 1/1.</text>
</comment>
<dbReference type="InterPro" id="IPR024072">
    <property type="entry name" value="DHFR-like_dom_sf"/>
</dbReference>
<evidence type="ECO:0000256" key="8">
    <source>
        <dbReference type="PIRNR" id="PIRNR000194"/>
    </source>
</evidence>
<dbReference type="AlphaFoldDB" id="A0AAP2GQP2"/>
<name>A0AAP2GQP2_9BACT</name>
<evidence type="ECO:0000256" key="3">
    <source>
        <dbReference type="ARBA" id="ARBA00012856"/>
    </source>
</evidence>
<dbReference type="GO" id="GO:0046452">
    <property type="term" value="P:dihydrofolate metabolic process"/>
    <property type="evidence" value="ECO:0007669"/>
    <property type="project" value="TreeGrafter"/>
</dbReference>
<evidence type="ECO:0000313" key="11">
    <source>
        <dbReference type="EMBL" id="MBT1699160.1"/>
    </source>
</evidence>
<keyword evidence="4 8" id="KW-0554">One-carbon metabolism</keyword>
<dbReference type="PANTHER" id="PTHR48069:SF3">
    <property type="entry name" value="DIHYDROFOLATE REDUCTASE"/>
    <property type="match status" value="1"/>
</dbReference>
<dbReference type="InterPro" id="IPR017925">
    <property type="entry name" value="DHFR_CS"/>
</dbReference>
<comment type="similarity">
    <text evidence="2 8 9">Belongs to the dihydrofolate reductase family.</text>
</comment>
<dbReference type="Proteomes" id="UP001319200">
    <property type="component" value="Unassembled WGS sequence"/>
</dbReference>
<dbReference type="PIRSF" id="PIRSF000194">
    <property type="entry name" value="DHFR"/>
    <property type="match status" value="1"/>
</dbReference>
<comment type="caution">
    <text evidence="11">The sequence shown here is derived from an EMBL/GenBank/DDBJ whole genome shotgun (WGS) entry which is preliminary data.</text>
</comment>